<dbReference type="InterPro" id="IPR002293">
    <property type="entry name" value="AA/rel_permease1"/>
</dbReference>
<keyword evidence="4 6" id="KW-1133">Transmembrane helix</keyword>
<dbReference type="GO" id="GO:0016020">
    <property type="term" value="C:membrane"/>
    <property type="evidence" value="ECO:0007669"/>
    <property type="project" value="UniProtKB-SubCell"/>
</dbReference>
<keyword evidence="2" id="KW-0813">Transport</keyword>
<dbReference type="RefSeq" id="WP_072911109.1">
    <property type="nucleotide sequence ID" value="NZ_FRAR01000007.1"/>
</dbReference>
<feature type="transmembrane region" description="Helical" evidence="6">
    <location>
        <begin position="406"/>
        <end position="425"/>
    </location>
</feature>
<sequence length="466" mass="49637">MSIFRTKDVEVMIRESKRHGLIKSLGALDITLIGIGVIIGTGIFVLTGVAAAKYAGPGLMLSFVLAGLTVAFVSLAFSELASMIPIAGSAYTYTYTALGESLAFFVGWGLVLEYTVGASAVAGGWSAYFTGILASGGVHLPEALTKVPADGGIVNLPAVLIALFLMLLLVRGTKESANLNKILVFIKLGAIFIFLILAGPKVNPTNWSPFLPYGWHGVATGAAVIFFAYLGIDSIATSAEEAKNPKHDMPIGILTSLAVCTVLYIAVTAVLTGTTPYPQLDTAEPVTFVLRNLGYSVGSAIVGTGAIAGLTTVLMVMMYAQTRAFFAMSRDGLIPRSLCKLHPKFGSPYLVTILVGIAVATMSGFTPIHLVAEMCSIGTLFAFFMSIIGVMRLRKTKPDWERPFRCPALFVIGPLALIFCAFVMGNLPAHTWRNFFVWMAIGIITYFAYGRTHSVLAQQESDASKS</sequence>
<feature type="transmembrane region" description="Helical" evidence="6">
    <location>
        <begin position="21"/>
        <end position="46"/>
    </location>
</feature>
<name>A0A1M6PYJ7_9FIRM</name>
<feature type="transmembrane region" description="Helical" evidence="6">
    <location>
        <begin position="152"/>
        <end position="170"/>
    </location>
</feature>
<feature type="transmembrane region" description="Helical" evidence="6">
    <location>
        <begin position="213"/>
        <end position="232"/>
    </location>
</feature>
<keyword evidence="5 6" id="KW-0472">Membrane</keyword>
<feature type="transmembrane region" description="Helical" evidence="6">
    <location>
        <begin position="58"/>
        <end position="78"/>
    </location>
</feature>
<accession>A0A1M6PYJ7</accession>
<organism evidence="7 8">
    <name type="scientific">Desulforamulus aeronauticus DSM 10349</name>
    <dbReference type="NCBI Taxonomy" id="1121421"/>
    <lineage>
        <taxon>Bacteria</taxon>
        <taxon>Bacillati</taxon>
        <taxon>Bacillota</taxon>
        <taxon>Clostridia</taxon>
        <taxon>Eubacteriales</taxon>
        <taxon>Peptococcaceae</taxon>
        <taxon>Desulforamulus</taxon>
    </lineage>
</organism>
<evidence type="ECO:0000256" key="1">
    <source>
        <dbReference type="ARBA" id="ARBA00004141"/>
    </source>
</evidence>
<feature type="transmembrane region" description="Helical" evidence="6">
    <location>
        <begin position="349"/>
        <end position="370"/>
    </location>
</feature>
<dbReference type="PANTHER" id="PTHR43243:SF4">
    <property type="entry name" value="CATIONIC AMINO ACID TRANSPORTER 4"/>
    <property type="match status" value="1"/>
</dbReference>
<dbReference type="PIRSF" id="PIRSF006060">
    <property type="entry name" value="AA_transporter"/>
    <property type="match status" value="1"/>
</dbReference>
<dbReference type="PANTHER" id="PTHR43243">
    <property type="entry name" value="INNER MEMBRANE TRANSPORTER YGJI-RELATED"/>
    <property type="match status" value="1"/>
</dbReference>
<evidence type="ECO:0000256" key="6">
    <source>
        <dbReference type="SAM" id="Phobius"/>
    </source>
</evidence>
<protein>
    <submittedName>
        <fullName evidence="7">Basic amino acid/polyamine antiporter, APA family</fullName>
    </submittedName>
</protein>
<dbReference type="STRING" id="1121421.SAMN02745123_00796"/>
<dbReference type="EMBL" id="FRAR01000007">
    <property type="protein sequence ID" value="SHK13019.1"/>
    <property type="molecule type" value="Genomic_DNA"/>
</dbReference>
<dbReference type="GO" id="GO:0015171">
    <property type="term" value="F:amino acid transmembrane transporter activity"/>
    <property type="evidence" value="ECO:0007669"/>
    <property type="project" value="TreeGrafter"/>
</dbReference>
<feature type="transmembrane region" description="Helical" evidence="6">
    <location>
        <begin position="293"/>
        <end position="320"/>
    </location>
</feature>
<feature type="transmembrane region" description="Helical" evidence="6">
    <location>
        <begin position="182"/>
        <end position="201"/>
    </location>
</feature>
<gene>
    <name evidence="7" type="ORF">SAMN02745123_00796</name>
</gene>
<feature type="transmembrane region" description="Helical" evidence="6">
    <location>
        <begin position="431"/>
        <end position="449"/>
    </location>
</feature>
<reference evidence="8" key="1">
    <citation type="submission" date="2016-11" db="EMBL/GenBank/DDBJ databases">
        <authorList>
            <person name="Varghese N."/>
            <person name="Submissions S."/>
        </authorList>
    </citation>
    <scope>NUCLEOTIDE SEQUENCE [LARGE SCALE GENOMIC DNA]</scope>
    <source>
        <strain evidence="8">DSM 10349</strain>
    </source>
</reference>
<dbReference type="Pfam" id="PF13520">
    <property type="entry name" value="AA_permease_2"/>
    <property type="match status" value="1"/>
</dbReference>
<feature type="transmembrane region" description="Helical" evidence="6">
    <location>
        <begin position="376"/>
        <end position="394"/>
    </location>
</feature>
<evidence type="ECO:0000256" key="5">
    <source>
        <dbReference type="ARBA" id="ARBA00023136"/>
    </source>
</evidence>
<dbReference type="OrthoDB" id="178667at2"/>
<feature type="transmembrane region" description="Helical" evidence="6">
    <location>
        <begin position="253"/>
        <end position="273"/>
    </location>
</feature>
<evidence type="ECO:0000256" key="3">
    <source>
        <dbReference type="ARBA" id="ARBA00022692"/>
    </source>
</evidence>
<proteinExistence type="predicted"/>
<feature type="transmembrane region" description="Helical" evidence="6">
    <location>
        <begin position="90"/>
        <end position="111"/>
    </location>
</feature>
<evidence type="ECO:0000313" key="7">
    <source>
        <dbReference type="EMBL" id="SHK13019.1"/>
    </source>
</evidence>
<evidence type="ECO:0000313" key="8">
    <source>
        <dbReference type="Proteomes" id="UP000183997"/>
    </source>
</evidence>
<evidence type="ECO:0000256" key="4">
    <source>
        <dbReference type="ARBA" id="ARBA00022989"/>
    </source>
</evidence>
<dbReference type="AlphaFoldDB" id="A0A1M6PYJ7"/>
<dbReference type="Proteomes" id="UP000183997">
    <property type="component" value="Unassembled WGS sequence"/>
</dbReference>
<dbReference type="Gene3D" id="1.20.1740.10">
    <property type="entry name" value="Amino acid/polyamine transporter I"/>
    <property type="match status" value="1"/>
</dbReference>
<evidence type="ECO:0000256" key="2">
    <source>
        <dbReference type="ARBA" id="ARBA00022448"/>
    </source>
</evidence>
<comment type="subcellular location">
    <subcellularLocation>
        <location evidence="1">Membrane</location>
        <topology evidence="1">Multi-pass membrane protein</topology>
    </subcellularLocation>
</comment>
<keyword evidence="3 6" id="KW-0812">Transmembrane</keyword>
<keyword evidence="8" id="KW-1185">Reference proteome</keyword>